<dbReference type="InterPro" id="IPR006368">
    <property type="entry name" value="GDP_Man_deHydtase"/>
</dbReference>
<comment type="cofactor">
    <cofactor evidence="2 7">
        <name>NADP(+)</name>
        <dbReference type="ChEBI" id="CHEBI:58349"/>
    </cofactor>
</comment>
<evidence type="ECO:0000256" key="5">
    <source>
        <dbReference type="ARBA" id="ARBA00023239"/>
    </source>
</evidence>
<comment type="caution">
    <text evidence="9">The sequence shown here is derived from an EMBL/GenBank/DDBJ whole genome shotgun (WGS) entry which is preliminary data.</text>
</comment>
<protein>
    <recommendedName>
        <fullName evidence="4 7">GDP-mannose 4,6-dehydratase</fullName>
        <ecNumber evidence="4 7">4.2.1.47</ecNumber>
    </recommendedName>
    <alternativeName>
        <fullName evidence="7">GDP-D-mannose dehydratase</fullName>
    </alternativeName>
</protein>
<dbReference type="Gene3D" id="3.90.25.10">
    <property type="entry name" value="UDP-galactose 4-epimerase, domain 1"/>
    <property type="match status" value="1"/>
</dbReference>
<accession>A0A1F4TI96</accession>
<evidence type="ECO:0000256" key="4">
    <source>
        <dbReference type="ARBA" id="ARBA00011989"/>
    </source>
</evidence>
<dbReference type="HAMAP" id="MF_00955">
    <property type="entry name" value="GDP_Man_dehydratase"/>
    <property type="match status" value="1"/>
</dbReference>
<dbReference type="GO" id="GO:0042351">
    <property type="term" value="P:'de novo' GDP-L-fucose biosynthetic process"/>
    <property type="evidence" value="ECO:0007669"/>
    <property type="project" value="TreeGrafter"/>
</dbReference>
<organism evidence="9 10">
    <name type="scientific">candidate division WOR-1 bacterium RIFOXYC2_FULL_41_25</name>
    <dbReference type="NCBI Taxonomy" id="1802586"/>
    <lineage>
        <taxon>Bacteria</taxon>
        <taxon>Bacillati</taxon>
        <taxon>Saganbacteria</taxon>
    </lineage>
</organism>
<evidence type="ECO:0000256" key="3">
    <source>
        <dbReference type="ARBA" id="ARBA00009263"/>
    </source>
</evidence>
<proteinExistence type="inferred from homology"/>
<dbReference type="Gene3D" id="3.40.50.720">
    <property type="entry name" value="NAD(P)-binding Rossmann-like Domain"/>
    <property type="match status" value="1"/>
</dbReference>
<dbReference type="InterPro" id="IPR036291">
    <property type="entry name" value="NAD(P)-bd_dom_sf"/>
</dbReference>
<sequence>MVKKALITGITGQDGSYLTELLLAKGYEVHGIVRRVALEDKEHRLWRLRHLLDNSKLKLHPASLESYASVFKVVDQVKPDECYHLAAQSFVSYSFEDEFSTINTNINGTHYILSAVRERAPQCKFYFAGSSEMFGLVKKTPQTENTQFHPRSPYGISKVAGFDLTRNYREAYNIFACNGILFNHESPRRGYEFVTRKISNSVAQIKLGLSKQLKLGNLEAKRDWGFAGDYVEAMWLMLQQDEPDDFVVATGKTYSVREFAQEAFKCVGLNWQDHVIVDELYFRPAEVQLLIGDYSKAKKILGWQPKVNFNNLVKMMVEADLERWRNKQ</sequence>
<dbReference type="AlphaFoldDB" id="A0A1F4TI96"/>
<evidence type="ECO:0000256" key="1">
    <source>
        <dbReference type="ARBA" id="ARBA00000188"/>
    </source>
</evidence>
<keyword evidence="5 7" id="KW-0456">Lyase</keyword>
<dbReference type="EC" id="4.2.1.47" evidence="4 7"/>
<dbReference type="NCBIfam" id="TIGR01472">
    <property type="entry name" value="gmd"/>
    <property type="match status" value="1"/>
</dbReference>
<evidence type="ECO:0000256" key="7">
    <source>
        <dbReference type="HAMAP-Rule" id="MF_00955"/>
    </source>
</evidence>
<comment type="function">
    <text evidence="6 7">Catalyzes the conversion of GDP-D-mannose to GDP-4-dehydro-6-deoxy-D-mannose.</text>
</comment>
<feature type="domain" description="NAD(P)-binding" evidence="8">
    <location>
        <begin position="6"/>
        <end position="316"/>
    </location>
</feature>
<keyword evidence="7" id="KW-0521">NADP</keyword>
<dbReference type="PANTHER" id="PTHR43715">
    <property type="entry name" value="GDP-MANNOSE 4,6-DEHYDRATASE"/>
    <property type="match status" value="1"/>
</dbReference>
<comment type="caution">
    <text evidence="7">Lacks conserved residue(s) required for the propagation of feature annotation.</text>
</comment>
<comment type="catalytic activity">
    <reaction evidence="1 7">
        <text>GDP-alpha-D-mannose = GDP-4-dehydro-alpha-D-rhamnose + H2O</text>
        <dbReference type="Rhea" id="RHEA:23820"/>
        <dbReference type="ChEBI" id="CHEBI:15377"/>
        <dbReference type="ChEBI" id="CHEBI:57527"/>
        <dbReference type="ChEBI" id="CHEBI:57964"/>
        <dbReference type="EC" id="4.2.1.47"/>
    </reaction>
</comment>
<dbReference type="InterPro" id="IPR016040">
    <property type="entry name" value="NAD(P)-bd_dom"/>
</dbReference>
<dbReference type="GO" id="GO:0008446">
    <property type="term" value="F:GDP-mannose 4,6-dehydratase activity"/>
    <property type="evidence" value="ECO:0007669"/>
    <property type="project" value="UniProtKB-UniRule"/>
</dbReference>
<dbReference type="PANTHER" id="PTHR43715:SF1">
    <property type="entry name" value="GDP-MANNOSE 4,6 DEHYDRATASE"/>
    <property type="match status" value="1"/>
</dbReference>
<gene>
    <name evidence="7" type="primary">gmd</name>
    <name evidence="9" type="ORF">A2462_00095</name>
</gene>
<dbReference type="SUPFAM" id="SSF51735">
    <property type="entry name" value="NAD(P)-binding Rossmann-fold domains"/>
    <property type="match status" value="1"/>
</dbReference>
<evidence type="ECO:0000259" key="8">
    <source>
        <dbReference type="Pfam" id="PF16363"/>
    </source>
</evidence>
<evidence type="ECO:0000313" key="9">
    <source>
        <dbReference type="EMBL" id="OGC32451.1"/>
    </source>
</evidence>
<evidence type="ECO:0000313" key="10">
    <source>
        <dbReference type="Proteomes" id="UP000177309"/>
    </source>
</evidence>
<comment type="similarity">
    <text evidence="3 7">Belongs to the NAD(P)-dependent epimerase/dehydratase family. GDP-mannose 4,6-dehydratase subfamily.</text>
</comment>
<name>A0A1F4TI96_UNCSA</name>
<dbReference type="EMBL" id="MEUI01000050">
    <property type="protein sequence ID" value="OGC32451.1"/>
    <property type="molecule type" value="Genomic_DNA"/>
</dbReference>
<dbReference type="Pfam" id="PF16363">
    <property type="entry name" value="GDP_Man_Dehyd"/>
    <property type="match status" value="1"/>
</dbReference>
<evidence type="ECO:0000256" key="2">
    <source>
        <dbReference type="ARBA" id="ARBA00001937"/>
    </source>
</evidence>
<dbReference type="GO" id="GO:0070401">
    <property type="term" value="F:NADP+ binding"/>
    <property type="evidence" value="ECO:0007669"/>
    <property type="project" value="UniProtKB-UniRule"/>
</dbReference>
<dbReference type="CDD" id="cd05260">
    <property type="entry name" value="GDP_MD_SDR_e"/>
    <property type="match status" value="1"/>
</dbReference>
<reference evidence="9 10" key="1">
    <citation type="journal article" date="2016" name="Nat. Commun.">
        <title>Thousands of microbial genomes shed light on interconnected biogeochemical processes in an aquifer system.</title>
        <authorList>
            <person name="Anantharaman K."/>
            <person name="Brown C.T."/>
            <person name="Hug L.A."/>
            <person name="Sharon I."/>
            <person name="Castelle C.J."/>
            <person name="Probst A.J."/>
            <person name="Thomas B.C."/>
            <person name="Singh A."/>
            <person name="Wilkins M.J."/>
            <person name="Karaoz U."/>
            <person name="Brodie E.L."/>
            <person name="Williams K.H."/>
            <person name="Hubbard S.S."/>
            <person name="Banfield J.F."/>
        </authorList>
    </citation>
    <scope>NUCLEOTIDE SEQUENCE [LARGE SCALE GENOMIC DNA]</scope>
</reference>
<dbReference type="FunFam" id="3.40.50.720:FF:000924">
    <property type="entry name" value="GDP-mannose 4,6 dehydratase"/>
    <property type="match status" value="1"/>
</dbReference>
<evidence type="ECO:0000256" key="6">
    <source>
        <dbReference type="ARBA" id="ARBA00059383"/>
    </source>
</evidence>
<dbReference type="Proteomes" id="UP000177309">
    <property type="component" value="Unassembled WGS sequence"/>
</dbReference>